<evidence type="ECO:0000313" key="1">
    <source>
        <dbReference type="EMBL" id="GFS41244.1"/>
    </source>
</evidence>
<dbReference type="AlphaFoldDB" id="A0A8X6MAD6"/>
<feature type="non-terminal residue" evidence="1">
    <location>
        <position position="1"/>
    </location>
</feature>
<name>A0A8X6MAD6_NEPPI</name>
<dbReference type="EMBL" id="BMAW01089713">
    <property type="protein sequence ID" value="GFS41244.1"/>
    <property type="molecule type" value="Genomic_DNA"/>
</dbReference>
<proteinExistence type="predicted"/>
<sequence length="47" mass="5245">LSIALRGGTFCYLVSIPMPSDTPLHVQETCPERFESFPGRTTMITDE</sequence>
<accession>A0A8X6MAD6</accession>
<protein>
    <submittedName>
        <fullName evidence="1">Uncharacterized protein</fullName>
    </submittedName>
</protein>
<reference evidence="1" key="1">
    <citation type="submission" date="2020-08" db="EMBL/GenBank/DDBJ databases">
        <title>Multicomponent nature underlies the extraordinary mechanical properties of spider dragline silk.</title>
        <authorList>
            <person name="Kono N."/>
            <person name="Nakamura H."/>
            <person name="Mori M."/>
            <person name="Yoshida Y."/>
            <person name="Ohtoshi R."/>
            <person name="Malay A.D."/>
            <person name="Moran D.A.P."/>
            <person name="Tomita M."/>
            <person name="Numata K."/>
            <person name="Arakawa K."/>
        </authorList>
    </citation>
    <scope>NUCLEOTIDE SEQUENCE</scope>
</reference>
<organism evidence="1 3">
    <name type="scientific">Nephila pilipes</name>
    <name type="common">Giant wood spider</name>
    <name type="synonym">Nephila maculata</name>
    <dbReference type="NCBI Taxonomy" id="299642"/>
    <lineage>
        <taxon>Eukaryota</taxon>
        <taxon>Metazoa</taxon>
        <taxon>Ecdysozoa</taxon>
        <taxon>Arthropoda</taxon>
        <taxon>Chelicerata</taxon>
        <taxon>Arachnida</taxon>
        <taxon>Araneae</taxon>
        <taxon>Araneomorphae</taxon>
        <taxon>Entelegynae</taxon>
        <taxon>Araneoidea</taxon>
        <taxon>Nephilidae</taxon>
        <taxon>Nephila</taxon>
    </lineage>
</organism>
<evidence type="ECO:0000313" key="2">
    <source>
        <dbReference type="EMBL" id="GFT29970.1"/>
    </source>
</evidence>
<gene>
    <name evidence="1" type="ORF">NPIL_170241</name>
    <name evidence="2" type="ORF">NPIL_617961</name>
</gene>
<dbReference type="Proteomes" id="UP000887013">
    <property type="component" value="Unassembled WGS sequence"/>
</dbReference>
<comment type="caution">
    <text evidence="1">The sequence shown here is derived from an EMBL/GenBank/DDBJ whole genome shotgun (WGS) entry which is preliminary data.</text>
</comment>
<evidence type="ECO:0000313" key="3">
    <source>
        <dbReference type="Proteomes" id="UP000887013"/>
    </source>
</evidence>
<keyword evidence="3" id="KW-1185">Reference proteome</keyword>
<dbReference type="EMBL" id="BMAW01107571">
    <property type="protein sequence ID" value="GFT29970.1"/>
    <property type="molecule type" value="Genomic_DNA"/>
</dbReference>